<proteinExistence type="predicted"/>
<reference evidence="3 4" key="1">
    <citation type="submission" date="2019-06" db="EMBL/GenBank/DDBJ databases">
        <title>Wine fermentation using esterase from Monascus purpureus.</title>
        <authorList>
            <person name="Geng C."/>
            <person name="Zhang Y."/>
        </authorList>
    </citation>
    <scope>NUCLEOTIDE SEQUENCE [LARGE SCALE GENOMIC DNA]</scope>
    <source>
        <strain evidence="3">HQ1</strain>
    </source>
</reference>
<protein>
    <recommendedName>
        <fullName evidence="2">F-box domain-containing protein</fullName>
    </recommendedName>
</protein>
<comment type="caution">
    <text evidence="3">The sequence shown here is derived from an EMBL/GenBank/DDBJ whole genome shotgun (WGS) entry which is preliminary data.</text>
</comment>
<feature type="region of interest" description="Disordered" evidence="1">
    <location>
        <begin position="99"/>
        <end position="135"/>
    </location>
</feature>
<dbReference type="OrthoDB" id="550575at2759"/>
<feature type="compositionally biased region" description="Polar residues" evidence="1">
    <location>
        <begin position="99"/>
        <end position="108"/>
    </location>
</feature>
<feature type="region of interest" description="Disordered" evidence="1">
    <location>
        <begin position="586"/>
        <end position="619"/>
    </location>
</feature>
<feature type="compositionally biased region" description="Polar residues" evidence="1">
    <location>
        <begin position="12"/>
        <end position="26"/>
    </location>
</feature>
<evidence type="ECO:0000313" key="3">
    <source>
        <dbReference type="EMBL" id="TQB72428.1"/>
    </source>
</evidence>
<dbReference type="AlphaFoldDB" id="A0A507QXU0"/>
<name>A0A507QXU0_MONPU</name>
<dbReference type="PROSITE" id="PS50181">
    <property type="entry name" value="FBOX"/>
    <property type="match status" value="1"/>
</dbReference>
<dbReference type="InterPro" id="IPR032675">
    <property type="entry name" value="LRR_dom_sf"/>
</dbReference>
<dbReference type="Pfam" id="PF12937">
    <property type="entry name" value="F-box-like"/>
    <property type="match status" value="1"/>
</dbReference>
<dbReference type="InterPro" id="IPR036047">
    <property type="entry name" value="F-box-like_dom_sf"/>
</dbReference>
<sequence>MATPSPDIIEQSPRTASPISPASPTTGEVPLEQAPKLKGRHKLLQNLQRMSSSPSLTRRGRSASTGYRRDAKASLSCVSLSPSAYTPCLGNGSSSQLYGGLNGPSSAGSPAENRPDSPRIRLVGRDSSASVQQSKSVPLPVDLRPVSRGLSPDCASIGNGTAARPSLTRQKAIDFWGDMPHEIRMKIFLYLSPKEIVRCSRVSKAWHKMCYDGQLWSNIDTPGYYTDIPSDVLVKLIVSGGPFVRNLNLRGCSQLPEKWSSEGERISAVCRNVVNLCVEGCHIDKKSMHSFLLRNSHLEHISMPGLSSVTNSAMNIIAQSCPCLETLNVSWCSNVDTSGLKKIVQSCSRLRDLRVAEVSGFEDEEFMLELFEKNTLERLVLSYTDVTDQALKAFALGVDPEVDILTGRPIVPPRRLKHLDLYQCVELTDDGVKNLTYTVPNLEYLQLSKCAELSDDSIIPVIRNTPQLTHLELEGLESLTNETLVELAKSPCARRLEHLNISFCENLGDIGMLQVFKNCKNIRFAALDNTRVSDLSLMEASSQVRKRGYNDERPPQIGVRLVIYDCANITWAGVKEVLSSNAYVPRNRKGTSTEAGSRSNSPANTSTTKLPTSSTSSPVASYPNEIIKLKCCHPWQMTVEEHTRRVLRGDLAAASRLDRKWADYMMATEEGGILGMGVRRRRRRLRDAEQRWNADEEEADDAGGVSAFGGGRRRAQSGGACVVM</sequence>
<feature type="compositionally biased region" description="Low complexity" evidence="1">
    <location>
        <begin position="605"/>
        <end position="617"/>
    </location>
</feature>
<feature type="domain" description="F-box" evidence="2">
    <location>
        <begin position="173"/>
        <end position="219"/>
    </location>
</feature>
<gene>
    <name evidence="3" type="ORF">MPDQ_006830</name>
</gene>
<keyword evidence="4" id="KW-1185">Reference proteome</keyword>
<dbReference type="GO" id="GO:0031146">
    <property type="term" value="P:SCF-dependent proteasomal ubiquitin-dependent protein catabolic process"/>
    <property type="evidence" value="ECO:0007669"/>
    <property type="project" value="TreeGrafter"/>
</dbReference>
<feature type="region of interest" description="Disordered" evidence="1">
    <location>
        <begin position="695"/>
        <end position="724"/>
    </location>
</feature>
<dbReference type="SUPFAM" id="SSF52047">
    <property type="entry name" value="RNI-like"/>
    <property type="match status" value="1"/>
</dbReference>
<dbReference type="EMBL" id="VIFY01000064">
    <property type="protein sequence ID" value="TQB72428.1"/>
    <property type="molecule type" value="Genomic_DNA"/>
</dbReference>
<dbReference type="Pfam" id="PF25372">
    <property type="entry name" value="DUF7885"/>
    <property type="match status" value="1"/>
</dbReference>
<evidence type="ECO:0000259" key="2">
    <source>
        <dbReference type="PROSITE" id="PS50181"/>
    </source>
</evidence>
<organism evidence="3 4">
    <name type="scientific">Monascus purpureus</name>
    <name type="common">Red mold</name>
    <name type="synonym">Monascus anka</name>
    <dbReference type="NCBI Taxonomy" id="5098"/>
    <lineage>
        <taxon>Eukaryota</taxon>
        <taxon>Fungi</taxon>
        <taxon>Dikarya</taxon>
        <taxon>Ascomycota</taxon>
        <taxon>Pezizomycotina</taxon>
        <taxon>Eurotiomycetes</taxon>
        <taxon>Eurotiomycetidae</taxon>
        <taxon>Eurotiales</taxon>
        <taxon>Aspergillaceae</taxon>
        <taxon>Monascus</taxon>
    </lineage>
</organism>
<evidence type="ECO:0000256" key="1">
    <source>
        <dbReference type="SAM" id="MobiDB-lite"/>
    </source>
</evidence>
<dbReference type="GO" id="GO:0019005">
    <property type="term" value="C:SCF ubiquitin ligase complex"/>
    <property type="evidence" value="ECO:0007669"/>
    <property type="project" value="TreeGrafter"/>
</dbReference>
<dbReference type="STRING" id="5098.A0A507QXU0"/>
<dbReference type="InterPro" id="IPR001810">
    <property type="entry name" value="F-box_dom"/>
</dbReference>
<feature type="compositionally biased region" description="Polar residues" evidence="1">
    <location>
        <begin position="590"/>
        <end position="604"/>
    </location>
</feature>
<feature type="compositionally biased region" description="Polar residues" evidence="1">
    <location>
        <begin position="45"/>
        <end position="56"/>
    </location>
</feature>
<dbReference type="SMART" id="SM00367">
    <property type="entry name" value="LRR_CC"/>
    <property type="match status" value="8"/>
</dbReference>
<dbReference type="SMART" id="SM00256">
    <property type="entry name" value="FBOX"/>
    <property type="match status" value="1"/>
</dbReference>
<dbReference type="Gene3D" id="3.80.10.10">
    <property type="entry name" value="Ribonuclease Inhibitor"/>
    <property type="match status" value="2"/>
</dbReference>
<dbReference type="SUPFAM" id="SSF81383">
    <property type="entry name" value="F-box domain"/>
    <property type="match status" value="1"/>
</dbReference>
<dbReference type="InterPro" id="IPR006553">
    <property type="entry name" value="Leu-rich_rpt_Cys-con_subtyp"/>
</dbReference>
<evidence type="ECO:0000313" key="4">
    <source>
        <dbReference type="Proteomes" id="UP000319663"/>
    </source>
</evidence>
<feature type="region of interest" description="Disordered" evidence="1">
    <location>
        <begin position="1"/>
        <end position="72"/>
    </location>
</feature>
<accession>A0A507QXU0</accession>
<dbReference type="Proteomes" id="UP000319663">
    <property type="component" value="Unassembled WGS sequence"/>
</dbReference>
<dbReference type="InterPro" id="IPR057207">
    <property type="entry name" value="FBXL15_LRR"/>
</dbReference>
<dbReference type="PANTHER" id="PTHR13318">
    <property type="entry name" value="PARTNER OF PAIRED, ISOFORM B-RELATED"/>
    <property type="match status" value="1"/>
</dbReference>